<protein>
    <recommendedName>
        <fullName evidence="3">Core-binding (CB) domain-containing protein</fullName>
    </recommendedName>
</protein>
<dbReference type="RefSeq" id="WP_270045275.1">
    <property type="nucleotide sequence ID" value="NZ_JAPDOD010000056.1"/>
</dbReference>
<dbReference type="InterPro" id="IPR011010">
    <property type="entry name" value="DNA_brk_join_enz"/>
</dbReference>
<dbReference type="PROSITE" id="PS51900">
    <property type="entry name" value="CB"/>
    <property type="match status" value="1"/>
</dbReference>
<comment type="caution">
    <text evidence="4">The sequence shown here is derived from an EMBL/GenBank/DDBJ whole genome shotgun (WGS) entry which is preliminary data.</text>
</comment>
<organism evidence="4 5">
    <name type="scientific">Solirubrobacter ginsenosidimutans</name>
    <dbReference type="NCBI Taxonomy" id="490573"/>
    <lineage>
        <taxon>Bacteria</taxon>
        <taxon>Bacillati</taxon>
        <taxon>Actinomycetota</taxon>
        <taxon>Thermoleophilia</taxon>
        <taxon>Solirubrobacterales</taxon>
        <taxon>Solirubrobacteraceae</taxon>
        <taxon>Solirubrobacter</taxon>
    </lineage>
</organism>
<evidence type="ECO:0000313" key="4">
    <source>
        <dbReference type="EMBL" id="MDA0166013.1"/>
    </source>
</evidence>
<evidence type="ECO:0000313" key="5">
    <source>
        <dbReference type="Proteomes" id="UP001149140"/>
    </source>
</evidence>
<name>A0A9X3N6Z8_9ACTN</name>
<sequence length="195" mass="21823">MSLRFRRTKTPSVYVAHELGCPAFAADGPRCRCTPSYRGRRRHPVTGKPLWGGTTKNRAEVLSWLADAEVAAESAAIQPPLGPALETLGDQWMEGVEATIGRRRGKGKQYAQTTIDGYRRSWRHFVRPEFGPMVAEEISEIEWQMWVDQLSREGLSRSRIANHVAVASSIYAWALSPSRRHVTRNPLPDGRAAAE</sequence>
<dbReference type="SUPFAM" id="SSF56349">
    <property type="entry name" value="DNA breaking-rejoining enzymes"/>
    <property type="match status" value="1"/>
</dbReference>
<dbReference type="GO" id="GO:0003677">
    <property type="term" value="F:DNA binding"/>
    <property type="evidence" value="ECO:0007669"/>
    <property type="project" value="UniProtKB-UniRule"/>
</dbReference>
<dbReference type="AlphaFoldDB" id="A0A9X3N6Z8"/>
<accession>A0A9X3N6Z8</accession>
<dbReference type="InterPro" id="IPR010998">
    <property type="entry name" value="Integrase_recombinase_N"/>
</dbReference>
<gene>
    <name evidence="4" type="ORF">OM076_37460</name>
</gene>
<feature type="domain" description="Core-binding (CB)" evidence="3">
    <location>
        <begin position="83"/>
        <end position="175"/>
    </location>
</feature>
<keyword evidence="5" id="KW-1185">Reference proteome</keyword>
<evidence type="ECO:0000259" key="3">
    <source>
        <dbReference type="PROSITE" id="PS51900"/>
    </source>
</evidence>
<keyword evidence="1 2" id="KW-0238">DNA-binding</keyword>
<dbReference type="Proteomes" id="UP001149140">
    <property type="component" value="Unassembled WGS sequence"/>
</dbReference>
<proteinExistence type="predicted"/>
<evidence type="ECO:0000256" key="2">
    <source>
        <dbReference type="PROSITE-ProRule" id="PRU01248"/>
    </source>
</evidence>
<dbReference type="InterPro" id="IPR044068">
    <property type="entry name" value="CB"/>
</dbReference>
<dbReference type="EMBL" id="JAPDOD010000056">
    <property type="protein sequence ID" value="MDA0166013.1"/>
    <property type="molecule type" value="Genomic_DNA"/>
</dbReference>
<reference evidence="4" key="1">
    <citation type="submission" date="2022-10" db="EMBL/GenBank/DDBJ databases">
        <title>The WGS of Solirubrobacter ginsenosidimutans DSM 21036.</title>
        <authorList>
            <person name="Jiang Z."/>
        </authorList>
    </citation>
    <scope>NUCLEOTIDE SEQUENCE</scope>
    <source>
        <strain evidence="4">DSM 21036</strain>
    </source>
</reference>
<dbReference type="Gene3D" id="1.10.150.130">
    <property type="match status" value="1"/>
</dbReference>
<evidence type="ECO:0000256" key="1">
    <source>
        <dbReference type="ARBA" id="ARBA00023125"/>
    </source>
</evidence>